<reference evidence="2" key="2">
    <citation type="journal article" date="2013" name="Microbes Environ.">
        <title>Commonalities and Differences among Symbiosis Islands of Three Mesorhizobium loti Strains.</title>
        <authorList>
            <person name="Kasai-Maita H."/>
            <person name="Hirakawa H."/>
            <person name="Nakamura Y."/>
            <person name="Kaneko T."/>
            <person name="Miki K."/>
            <person name="Maruya J."/>
            <person name="Okazaki S."/>
            <person name="Tabata S."/>
            <person name="Saeki K."/>
            <person name="Sato S."/>
        </authorList>
    </citation>
    <scope>NUCLEOTIDE SEQUENCE</scope>
    <source>
        <strain evidence="2">NZP2037</strain>
    </source>
</reference>
<proteinExistence type="predicted"/>
<evidence type="ECO:0000259" key="1">
    <source>
        <dbReference type="Pfam" id="PF13649"/>
    </source>
</evidence>
<evidence type="ECO:0000313" key="2">
    <source>
        <dbReference type="EMBL" id="BAN09761.1"/>
    </source>
</evidence>
<dbReference type="Pfam" id="PF13649">
    <property type="entry name" value="Methyltransf_25"/>
    <property type="match status" value="1"/>
</dbReference>
<organism evidence="2">
    <name type="scientific">Rhizobium loti</name>
    <name type="common">Mesorhizobium loti</name>
    <dbReference type="NCBI Taxonomy" id="381"/>
    <lineage>
        <taxon>Bacteria</taxon>
        <taxon>Pseudomonadati</taxon>
        <taxon>Pseudomonadota</taxon>
        <taxon>Alphaproteobacteria</taxon>
        <taxon>Hyphomicrobiales</taxon>
        <taxon>Phyllobacteriaceae</taxon>
        <taxon>Mesorhizobium</taxon>
    </lineage>
</organism>
<dbReference type="InterPro" id="IPR029063">
    <property type="entry name" value="SAM-dependent_MTases_sf"/>
</dbReference>
<dbReference type="Gene3D" id="3.40.50.150">
    <property type="entry name" value="Vaccinia Virus protein VP39"/>
    <property type="match status" value="1"/>
</dbReference>
<dbReference type="SUPFAM" id="SSF53335">
    <property type="entry name" value="S-adenosyl-L-methionine-dependent methyltransferases"/>
    <property type="match status" value="1"/>
</dbReference>
<reference evidence="2" key="1">
    <citation type="submission" date="2012-10" db="EMBL/GenBank/DDBJ databases">
        <authorList>
            <person name="Maita H."/>
            <person name="Sato S."/>
        </authorList>
    </citation>
    <scope>NUCLEOTIDE SEQUENCE</scope>
    <source>
        <strain evidence="2">NZP2037</strain>
    </source>
</reference>
<accession>M5B2L2</accession>
<sequence>MALASTMMISLELTTIQTSEHSTGKCHMPLPYDDASSYEKYTKLVGKVAEAEETAAFLERFSSRRSALELGIGNGRVAIPLSERGVKVNGIDKSDGMLKFLAESTNLIKAWKGNIAGFSSEQRYKLVYCVFDTFMQLSRREEQIACLRSAAEALDEDGVVVLEVRVPALEGFVGGQKTTTVFVDHENTFINTQIHDPLNQNFVQTFLWFSGTSVTRFPERVRYVYHQELDTMAECVGLELAERWGDWTRGAFTEHSKRHISVYRRAVLGPPRQL</sequence>
<dbReference type="AlphaFoldDB" id="M5B2L2"/>
<dbReference type="InterPro" id="IPR041698">
    <property type="entry name" value="Methyltransf_25"/>
</dbReference>
<dbReference type="CDD" id="cd02440">
    <property type="entry name" value="AdoMet_MTases"/>
    <property type="match status" value="1"/>
</dbReference>
<feature type="domain" description="Methyltransferase" evidence="1">
    <location>
        <begin position="68"/>
        <end position="158"/>
    </location>
</feature>
<name>M5B2L2_RHILI</name>
<protein>
    <recommendedName>
        <fullName evidence="1">Methyltransferase domain-containing protein</fullName>
    </recommendedName>
</protein>
<dbReference type="EMBL" id="AP012557">
    <property type="protein sequence ID" value="BAN09761.1"/>
    <property type="molecule type" value="Genomic_DNA"/>
</dbReference>